<evidence type="ECO:0000256" key="1">
    <source>
        <dbReference type="SAM" id="Coils"/>
    </source>
</evidence>
<gene>
    <name evidence="4" type="ORF">OSB1V03_LOCUS17515</name>
</gene>
<organism evidence="4">
    <name type="scientific">Medioppia subpectinata</name>
    <dbReference type="NCBI Taxonomy" id="1979941"/>
    <lineage>
        <taxon>Eukaryota</taxon>
        <taxon>Metazoa</taxon>
        <taxon>Ecdysozoa</taxon>
        <taxon>Arthropoda</taxon>
        <taxon>Chelicerata</taxon>
        <taxon>Arachnida</taxon>
        <taxon>Acari</taxon>
        <taxon>Acariformes</taxon>
        <taxon>Sarcoptiformes</taxon>
        <taxon>Oribatida</taxon>
        <taxon>Brachypylina</taxon>
        <taxon>Oppioidea</taxon>
        <taxon>Oppiidae</taxon>
        <taxon>Medioppia</taxon>
    </lineage>
</organism>
<dbReference type="EMBL" id="OC875842">
    <property type="protein sequence ID" value="CAD7638740.1"/>
    <property type="molecule type" value="Genomic_DNA"/>
</dbReference>
<evidence type="ECO:0000313" key="4">
    <source>
        <dbReference type="EMBL" id="CAD7638740.1"/>
    </source>
</evidence>
<keyword evidence="5" id="KW-1185">Reference proteome</keyword>
<dbReference type="Proteomes" id="UP000759131">
    <property type="component" value="Unassembled WGS sequence"/>
</dbReference>
<feature type="region of interest" description="Disordered" evidence="2">
    <location>
        <begin position="204"/>
        <end position="224"/>
    </location>
</feature>
<protein>
    <submittedName>
        <fullName evidence="4">Uncharacterized protein</fullName>
    </submittedName>
</protein>
<keyword evidence="1" id="KW-0175">Coiled coil</keyword>
<feature type="coiled-coil region" evidence="1">
    <location>
        <begin position="140"/>
        <end position="167"/>
    </location>
</feature>
<accession>A0A7R9LBP9</accession>
<evidence type="ECO:0000256" key="2">
    <source>
        <dbReference type="SAM" id="MobiDB-lite"/>
    </source>
</evidence>
<name>A0A7R9LBP9_9ACAR</name>
<reference evidence="4" key="1">
    <citation type="submission" date="2020-11" db="EMBL/GenBank/DDBJ databases">
        <authorList>
            <person name="Tran Van P."/>
        </authorList>
    </citation>
    <scope>NUCLEOTIDE SEQUENCE</scope>
</reference>
<feature type="signal peptide" evidence="3">
    <location>
        <begin position="1"/>
        <end position="16"/>
    </location>
</feature>
<dbReference type="EMBL" id="CAJPIZ010021267">
    <property type="protein sequence ID" value="CAG2117562.1"/>
    <property type="molecule type" value="Genomic_DNA"/>
</dbReference>
<feature type="chain" id="PRO_5035680102" evidence="3">
    <location>
        <begin position="17"/>
        <end position="224"/>
    </location>
</feature>
<dbReference type="AlphaFoldDB" id="A0A7R9LBP9"/>
<feature type="coiled-coil region" evidence="1">
    <location>
        <begin position="52"/>
        <end position="103"/>
    </location>
</feature>
<dbReference type="OrthoDB" id="6536818at2759"/>
<proteinExistence type="predicted"/>
<evidence type="ECO:0000313" key="5">
    <source>
        <dbReference type="Proteomes" id="UP000759131"/>
    </source>
</evidence>
<evidence type="ECO:0000256" key="3">
    <source>
        <dbReference type="SAM" id="SignalP"/>
    </source>
</evidence>
<keyword evidence="3" id="KW-0732">Signal</keyword>
<sequence length="224" mass="25084">MKIILLIAAFVCCALAAPTTAPDVYREELIKRGEALEARVQKSIAKLIAEDRGHLAAELKEEETRVEALINELKTTSPGPEALRLLEEEIVRVEDRVTQEEKFIEKETQTQDELLKDAKILQNYVTLELAVLANVTGPDREKAQLMAKALRKEEHRLEQMCQELINAQTPRRIAELEVEVRVIEVHIVEILRYAHFVPPTPAPGPVTPGPTHSMHTVPGTVPSV</sequence>